<dbReference type="Pfam" id="PF02233">
    <property type="entry name" value="PNTB"/>
    <property type="match status" value="1"/>
</dbReference>
<dbReference type="RefSeq" id="XP_004257653.1">
    <property type="nucleotide sequence ID" value="XM_004257605.1"/>
</dbReference>
<feature type="transmembrane region" description="Helical" evidence="10">
    <location>
        <begin position="201"/>
        <end position="220"/>
    </location>
</feature>
<feature type="transmembrane region" description="Helical" evidence="10">
    <location>
        <begin position="252"/>
        <end position="269"/>
    </location>
</feature>
<keyword evidence="8 10" id="KW-0472">Membrane</keyword>
<evidence type="ECO:0000259" key="11">
    <source>
        <dbReference type="Pfam" id="PF02233"/>
    </source>
</evidence>
<evidence type="ECO:0000313" key="12">
    <source>
        <dbReference type="EMBL" id="ELP90882.1"/>
    </source>
</evidence>
<keyword evidence="3 10" id="KW-0812">Transmembrane</keyword>
<proteinExistence type="predicted"/>
<dbReference type="GO" id="GO:0016020">
    <property type="term" value="C:membrane"/>
    <property type="evidence" value="ECO:0007669"/>
    <property type="project" value="UniProtKB-SubCell"/>
</dbReference>
<dbReference type="InterPro" id="IPR029035">
    <property type="entry name" value="DHS-like_NAD/FAD-binding_dom"/>
</dbReference>
<feature type="transmembrane region" description="Helical" evidence="10">
    <location>
        <begin position="33"/>
        <end position="57"/>
    </location>
</feature>
<evidence type="ECO:0000256" key="1">
    <source>
        <dbReference type="ARBA" id="ARBA00004141"/>
    </source>
</evidence>
<feature type="transmembrane region" description="Helical" evidence="10">
    <location>
        <begin position="64"/>
        <end position="84"/>
    </location>
</feature>
<keyword evidence="7" id="KW-0520">NAD</keyword>
<dbReference type="OrthoDB" id="29418at2759"/>
<evidence type="ECO:0000256" key="7">
    <source>
        <dbReference type="ARBA" id="ARBA00023027"/>
    </source>
</evidence>
<dbReference type="GeneID" id="14889913"/>
<dbReference type="Proteomes" id="UP000014680">
    <property type="component" value="Unassembled WGS sequence"/>
</dbReference>
<evidence type="ECO:0000256" key="3">
    <source>
        <dbReference type="ARBA" id="ARBA00022692"/>
    </source>
</evidence>
<evidence type="ECO:0000256" key="8">
    <source>
        <dbReference type="ARBA" id="ARBA00023136"/>
    </source>
</evidence>
<feature type="transmembrane region" description="Helical" evidence="10">
    <location>
        <begin position="90"/>
        <end position="110"/>
    </location>
</feature>
<feature type="transmembrane region" description="Helical" evidence="10">
    <location>
        <begin position="131"/>
        <end position="155"/>
    </location>
</feature>
<dbReference type="InterPro" id="IPR034300">
    <property type="entry name" value="PNTB-like"/>
</dbReference>
<protein>
    <recommendedName>
        <fullName evidence="2">proton-translocating NAD(P)(+) transhydrogenase</fullName>
        <ecNumber evidence="2">7.1.1.1</ecNumber>
    </recommendedName>
</protein>
<feature type="transmembrane region" description="Helical" evidence="10">
    <location>
        <begin position="175"/>
        <end position="194"/>
    </location>
</feature>
<evidence type="ECO:0000256" key="9">
    <source>
        <dbReference type="ARBA" id="ARBA00048202"/>
    </source>
</evidence>
<evidence type="ECO:0000256" key="5">
    <source>
        <dbReference type="ARBA" id="ARBA00022967"/>
    </source>
</evidence>
<dbReference type="VEuPathDB" id="AmoebaDB:EIN_359750"/>
<evidence type="ECO:0000256" key="10">
    <source>
        <dbReference type="SAM" id="Phobius"/>
    </source>
</evidence>
<organism evidence="12 13">
    <name type="scientific">Entamoeba invadens IP1</name>
    <dbReference type="NCBI Taxonomy" id="370355"/>
    <lineage>
        <taxon>Eukaryota</taxon>
        <taxon>Amoebozoa</taxon>
        <taxon>Evosea</taxon>
        <taxon>Archamoebae</taxon>
        <taxon>Mastigamoebida</taxon>
        <taxon>Entamoebidae</taxon>
        <taxon>Entamoeba</taxon>
    </lineage>
</organism>
<reference evidence="12 13" key="1">
    <citation type="submission" date="2012-10" db="EMBL/GenBank/DDBJ databases">
        <authorList>
            <person name="Zafar N."/>
            <person name="Inman J."/>
            <person name="Hall N."/>
            <person name="Lorenzi H."/>
            <person name="Caler E."/>
        </authorList>
    </citation>
    <scope>NUCLEOTIDE SEQUENCE [LARGE SCALE GENOMIC DNA]</scope>
    <source>
        <strain evidence="12 13">IP1</strain>
    </source>
</reference>
<evidence type="ECO:0000256" key="4">
    <source>
        <dbReference type="ARBA" id="ARBA00022857"/>
    </source>
</evidence>
<feature type="transmembrane region" description="Helical" evidence="10">
    <location>
        <begin position="7"/>
        <end position="27"/>
    </location>
</feature>
<dbReference type="OMA" id="IMLPQRH"/>
<dbReference type="AlphaFoldDB" id="A0A0A1U7Q5"/>
<sequence length="461" mass="52164">MTTSPPVFVDMSFVLTCCMVCMSLYYVKLPKTYLKGCVLTILGVIISYIVVTIWQFMEVTDTRLYVIFIAPTLLGVVVGVGIVFKFKPAQFPIFISFLTLISSLSSFTIVTSEFLKPTYFFLNENERRDTLDLLFIEICIGMAFSVFCFVGHIALLLRLVHIFPDTKLRVPLRGFFVISSLVLTVLFSTFIIFIRDNLVKMIFYFVSVGLVGISAFMVTMVDHSDLSIMTGLLESMSGWSVVVVGFLRQNEVVVFCGSIIGMYCITTAFDSCSTKQVSLLSLFFSNTKSTNDFDGVKKTVEVPQITLKEVGRMCLENQNIVIVPSYISTRTQNQIYFSDFLALMKEKEKNVRIAIHPNVEVLRGFLEIVMILGKVKSEDLCSFEINERMKDIDLAIILGDCRMTPYSSALWKKFEVDKALHTVVISDKQLIENKEENVLWCQTTIGSGLESLVDFLRHAIY</sequence>
<feature type="domain" description="NADP transhydrogenase beta-like" evidence="11">
    <location>
        <begin position="11"/>
        <end position="400"/>
    </location>
</feature>
<evidence type="ECO:0000313" key="13">
    <source>
        <dbReference type="Proteomes" id="UP000014680"/>
    </source>
</evidence>
<dbReference type="GO" id="GO:0008750">
    <property type="term" value="F:proton-translocating NAD(P)+ transhydrogenase activity"/>
    <property type="evidence" value="ECO:0007669"/>
    <property type="project" value="UniProtKB-EC"/>
</dbReference>
<keyword evidence="6 10" id="KW-1133">Transmembrane helix</keyword>
<gene>
    <name evidence="12" type="ORF">EIN_359750</name>
</gene>
<comment type="catalytic activity">
    <reaction evidence="9">
        <text>NAD(+) + NADPH + H(+)(in) = NADH + NADP(+) + H(+)(out)</text>
        <dbReference type="Rhea" id="RHEA:47992"/>
        <dbReference type="ChEBI" id="CHEBI:15378"/>
        <dbReference type="ChEBI" id="CHEBI:57540"/>
        <dbReference type="ChEBI" id="CHEBI:57783"/>
        <dbReference type="ChEBI" id="CHEBI:57945"/>
        <dbReference type="ChEBI" id="CHEBI:58349"/>
        <dbReference type="EC" id="7.1.1.1"/>
    </reaction>
</comment>
<dbReference type="EC" id="7.1.1.1" evidence="2"/>
<dbReference type="SUPFAM" id="SSF52467">
    <property type="entry name" value="DHS-like NAD/FAD-binding domain"/>
    <property type="match status" value="1"/>
</dbReference>
<name>A0A0A1U7Q5_ENTIV</name>
<feature type="transmembrane region" description="Helical" evidence="10">
    <location>
        <begin position="226"/>
        <end position="247"/>
    </location>
</feature>
<keyword evidence="13" id="KW-1185">Reference proteome</keyword>
<dbReference type="PANTHER" id="PTHR44758:SF1">
    <property type="entry name" value="NAD(P) TRANSHYDROGENASE SUBUNIT BETA"/>
    <property type="match status" value="1"/>
</dbReference>
<dbReference type="EMBL" id="KB206483">
    <property type="protein sequence ID" value="ELP90882.1"/>
    <property type="molecule type" value="Genomic_DNA"/>
</dbReference>
<accession>A0A0A1U7Q5</accession>
<keyword evidence="4" id="KW-0521">NADP</keyword>
<dbReference type="Gene3D" id="3.40.50.1220">
    <property type="entry name" value="TPP-binding domain"/>
    <property type="match status" value="1"/>
</dbReference>
<dbReference type="PANTHER" id="PTHR44758">
    <property type="entry name" value="NAD(P) TRANSHYDROGENASE SUBUNIT BETA"/>
    <property type="match status" value="1"/>
</dbReference>
<evidence type="ECO:0000256" key="2">
    <source>
        <dbReference type="ARBA" id="ARBA00012943"/>
    </source>
</evidence>
<dbReference type="KEGG" id="eiv:EIN_359750"/>
<keyword evidence="5" id="KW-1278">Translocase</keyword>
<evidence type="ECO:0000256" key="6">
    <source>
        <dbReference type="ARBA" id="ARBA00022989"/>
    </source>
</evidence>
<comment type="subcellular location">
    <subcellularLocation>
        <location evidence="1">Membrane</location>
        <topology evidence="1">Multi-pass membrane protein</topology>
    </subcellularLocation>
</comment>